<protein>
    <submittedName>
        <fullName evidence="2">HET-domain-containing protein</fullName>
    </submittedName>
</protein>
<organism evidence="2 3">
    <name type="scientific">Dothidotthia symphoricarpi CBS 119687</name>
    <dbReference type="NCBI Taxonomy" id="1392245"/>
    <lineage>
        <taxon>Eukaryota</taxon>
        <taxon>Fungi</taxon>
        <taxon>Dikarya</taxon>
        <taxon>Ascomycota</taxon>
        <taxon>Pezizomycotina</taxon>
        <taxon>Dothideomycetes</taxon>
        <taxon>Pleosporomycetidae</taxon>
        <taxon>Pleosporales</taxon>
        <taxon>Dothidotthiaceae</taxon>
        <taxon>Dothidotthia</taxon>
    </lineage>
</organism>
<dbReference type="OrthoDB" id="5125733at2759"/>
<dbReference type="EMBL" id="ML977501">
    <property type="protein sequence ID" value="KAF2132426.1"/>
    <property type="molecule type" value="Genomic_DNA"/>
</dbReference>
<proteinExistence type="predicted"/>
<dbReference type="InterPro" id="IPR010730">
    <property type="entry name" value="HET"/>
</dbReference>
<gene>
    <name evidence="2" type="ORF">P153DRAFT_335350</name>
</gene>
<feature type="domain" description="Heterokaryon incompatibility" evidence="1">
    <location>
        <begin position="184"/>
        <end position="336"/>
    </location>
</feature>
<dbReference type="PANTHER" id="PTHR33112">
    <property type="entry name" value="DOMAIN PROTEIN, PUTATIVE-RELATED"/>
    <property type="match status" value="1"/>
</dbReference>
<reference evidence="2" key="1">
    <citation type="journal article" date="2020" name="Stud. Mycol.">
        <title>101 Dothideomycetes genomes: a test case for predicting lifestyles and emergence of pathogens.</title>
        <authorList>
            <person name="Haridas S."/>
            <person name="Albert R."/>
            <person name="Binder M."/>
            <person name="Bloem J."/>
            <person name="Labutti K."/>
            <person name="Salamov A."/>
            <person name="Andreopoulos B."/>
            <person name="Baker S."/>
            <person name="Barry K."/>
            <person name="Bills G."/>
            <person name="Bluhm B."/>
            <person name="Cannon C."/>
            <person name="Castanera R."/>
            <person name="Culley D."/>
            <person name="Daum C."/>
            <person name="Ezra D."/>
            <person name="Gonzalez J."/>
            <person name="Henrissat B."/>
            <person name="Kuo A."/>
            <person name="Liang C."/>
            <person name="Lipzen A."/>
            <person name="Lutzoni F."/>
            <person name="Magnuson J."/>
            <person name="Mondo S."/>
            <person name="Nolan M."/>
            <person name="Ohm R."/>
            <person name="Pangilinan J."/>
            <person name="Park H.-J."/>
            <person name="Ramirez L."/>
            <person name="Alfaro M."/>
            <person name="Sun H."/>
            <person name="Tritt A."/>
            <person name="Yoshinaga Y."/>
            <person name="Zwiers L.-H."/>
            <person name="Turgeon B."/>
            <person name="Goodwin S."/>
            <person name="Spatafora J."/>
            <person name="Crous P."/>
            <person name="Grigoriev I."/>
        </authorList>
    </citation>
    <scope>NUCLEOTIDE SEQUENCE</scope>
    <source>
        <strain evidence="2">CBS 119687</strain>
    </source>
</reference>
<dbReference type="Pfam" id="PF06985">
    <property type="entry name" value="HET"/>
    <property type="match status" value="1"/>
</dbReference>
<dbReference type="RefSeq" id="XP_033526813.1">
    <property type="nucleotide sequence ID" value="XM_033665650.1"/>
</dbReference>
<evidence type="ECO:0000313" key="2">
    <source>
        <dbReference type="EMBL" id="KAF2132426.1"/>
    </source>
</evidence>
<dbReference type="Proteomes" id="UP000799771">
    <property type="component" value="Unassembled WGS sequence"/>
</dbReference>
<dbReference type="AlphaFoldDB" id="A0A6A6ALH8"/>
<dbReference type="PANTHER" id="PTHR33112:SF16">
    <property type="entry name" value="HETEROKARYON INCOMPATIBILITY DOMAIN-CONTAINING PROTEIN"/>
    <property type="match status" value="1"/>
</dbReference>
<evidence type="ECO:0000259" key="1">
    <source>
        <dbReference type="Pfam" id="PF06985"/>
    </source>
</evidence>
<accession>A0A6A6ALH8</accession>
<evidence type="ECO:0000313" key="3">
    <source>
        <dbReference type="Proteomes" id="UP000799771"/>
    </source>
</evidence>
<sequence length="785" mass="89318">MAELISSSRWPSHEMILFHNLEELKLARERQCSICRCISRSIDASELEQLRGGPYETSLILTPSTGRPSLRVRLTDCSGDSPTEIVVENIATYYPSIMKSPSLATTLGRCSELENNSTGSLASFELARYWLSECLEKHPDCPKPGLSKLPTRLLDVEPLDQPQSVRLVESAEILDSLPPSQRRYIALSHCWGKEQILTTTLATLQDRKTNIYMEDLSNTFRDAVIATRCLGLRYLWIDSMCIIQDSAEDWKNESVQMCAVYQGAVVTIAAAHASSGHGGCFAQRDGSAQMPFSMPFHTSESAETTNVFFLPLSVSGMSLNISDEQPLLTRAWVLQEQVLSRALLVYHREELWWECHTMQMSERSPDGASLMRAYENLTRALVGMNDPFDSIRPDVSSAWLEGQTDEEDLERGMHTQWCELVMDYTRRGITKTTDRLIALDGIAQTISSRTPNRYIAGLWRDQLVPGLMWSIPWDTHYGLQFWEQAKDPTLSLCSSRHETVLAPSWSWASVTFPVTWPFISETYSMLAGMKLLCDVVDVGVKGTPFYQKGAVVIRGLSHSLYVDPVYQQYHFTGKSRDNPRIGELGISEHNRSEPSSFPSTCSVSLVPANRPADFRPFPMLFLPDELLDRRDKITFLALAEVPPSGHPTTLEHHSMHSILTLALIPTGRNPHEYRRVGLARWYNCSWYGYYCIGDSYYRSHWEELRIQKMTRGWRMALRDLLNKCWCWLIGGLLNQPIIQHPVGKLWWFSHLVNGKWGRHCRSLDPRTSQSYRNGWEAKLETITIV</sequence>
<dbReference type="GeneID" id="54406082"/>
<name>A0A6A6ALH8_9PLEO</name>
<keyword evidence="3" id="KW-1185">Reference proteome</keyword>